<dbReference type="HOGENOM" id="CLU_2301316_0_0_7"/>
<sequence length="100" mass="11093">MKTKLFCSSLLALALLAPLPCRADDNVKHSQCLNTFKEKDGIQTGTIINLATGEVFETMGSAFSFDKNLVSPMCTIIKDRRFYYILISGVGRKIMVKKVS</sequence>
<feature type="chain" id="PRO_5003662789" evidence="1">
    <location>
        <begin position="24"/>
        <end position="100"/>
    </location>
</feature>
<keyword evidence="1" id="KW-0732">Signal</keyword>
<accession>I2Q6H1</accession>
<organism evidence="2">
    <name type="scientific">Desulfovibrio sp. U5L</name>
    <dbReference type="NCBI Taxonomy" id="596152"/>
    <lineage>
        <taxon>Bacteria</taxon>
        <taxon>Pseudomonadati</taxon>
        <taxon>Thermodesulfobacteriota</taxon>
        <taxon>Desulfovibrionia</taxon>
        <taxon>Desulfovibrionales</taxon>
        <taxon>Desulfovibrionaceae</taxon>
        <taxon>Desulfovibrio</taxon>
    </lineage>
</organism>
<gene>
    <name evidence="2" type="ORF">DesU5LDRAFT_3760</name>
</gene>
<name>I2Q6H1_9BACT</name>
<dbReference type="EMBL" id="JH600068">
    <property type="protein sequence ID" value="EIG55377.1"/>
    <property type="molecule type" value="Genomic_DNA"/>
</dbReference>
<evidence type="ECO:0000256" key="1">
    <source>
        <dbReference type="SAM" id="SignalP"/>
    </source>
</evidence>
<dbReference type="eggNOG" id="ENOG50318R7">
    <property type="taxonomic scope" value="Bacteria"/>
</dbReference>
<evidence type="ECO:0000313" key="2">
    <source>
        <dbReference type="EMBL" id="EIG55377.1"/>
    </source>
</evidence>
<proteinExistence type="predicted"/>
<dbReference type="OrthoDB" id="5457684at2"/>
<dbReference type="STRING" id="596152.DesU5LDRAFT_3760"/>
<protein>
    <submittedName>
        <fullName evidence="2">Uncharacterized protein</fullName>
    </submittedName>
</protein>
<feature type="signal peptide" evidence="1">
    <location>
        <begin position="1"/>
        <end position="23"/>
    </location>
</feature>
<dbReference type="AlphaFoldDB" id="I2Q6H1"/>
<reference evidence="2" key="1">
    <citation type="submission" date="2011-11" db="EMBL/GenBank/DDBJ databases">
        <title>Improved High-Quality Draft sequence of Desulfovibrio sp. U5L.</title>
        <authorList>
            <consortium name="US DOE Joint Genome Institute"/>
            <person name="Lucas S."/>
            <person name="Han J."/>
            <person name="Lapidus A."/>
            <person name="Cheng J.-F."/>
            <person name="Goodwin L."/>
            <person name="Pitluck S."/>
            <person name="Peters L."/>
            <person name="Ovchinnikova G."/>
            <person name="Held B."/>
            <person name="Detter J.C."/>
            <person name="Han C."/>
            <person name="Tapia R."/>
            <person name="Land M."/>
            <person name="Hauser L."/>
            <person name="Kyrpides N."/>
            <person name="Ivanova N."/>
            <person name="Pagani I."/>
            <person name="Gabster J."/>
            <person name="Walker C."/>
            <person name="Stolyar S."/>
            <person name="Stahl D."/>
            <person name="Arkin A."/>
            <person name="Dehal P."/>
            <person name="Hazen T."/>
            <person name="Woyke T."/>
        </authorList>
    </citation>
    <scope>NUCLEOTIDE SEQUENCE [LARGE SCALE GENOMIC DNA]</scope>
    <source>
        <strain evidence="2">U5L</strain>
    </source>
</reference>